<proteinExistence type="predicted"/>
<name>A0A8U0UYF9_MUSPF</name>
<dbReference type="InterPro" id="IPR000998">
    <property type="entry name" value="MAM_dom"/>
</dbReference>
<feature type="domain" description="VWFD" evidence="21">
    <location>
        <begin position="2675"/>
        <end position="2852"/>
    </location>
</feature>
<dbReference type="PROSITE" id="PS51233">
    <property type="entry name" value="VWFD"/>
    <property type="match status" value="4"/>
</dbReference>
<dbReference type="Pfam" id="PF08742">
    <property type="entry name" value="C8"/>
    <property type="match status" value="4"/>
</dbReference>
<dbReference type="InterPro" id="IPR013320">
    <property type="entry name" value="ConA-like_dom_sf"/>
</dbReference>
<dbReference type="Gene3D" id="2.60.120.200">
    <property type="match status" value="3"/>
</dbReference>
<keyword evidence="5 18" id="KW-0732">Signal</keyword>
<comment type="caution">
    <text evidence="15">Lacks conserved residue(s) required for the propagation of feature annotation.</text>
</comment>
<feature type="transmembrane region" description="Helical" evidence="17">
    <location>
        <begin position="3127"/>
        <end position="3150"/>
    </location>
</feature>
<feature type="compositionally biased region" description="Low complexity" evidence="16">
    <location>
        <begin position="1332"/>
        <end position="1345"/>
    </location>
</feature>
<dbReference type="Pfam" id="PF00629">
    <property type="entry name" value="MAM"/>
    <property type="match status" value="3"/>
</dbReference>
<feature type="region of interest" description="Disordered" evidence="16">
    <location>
        <begin position="541"/>
        <end position="579"/>
    </location>
</feature>
<dbReference type="GO" id="GO:0007155">
    <property type="term" value="P:cell adhesion"/>
    <property type="evidence" value="ECO:0007669"/>
    <property type="project" value="UniProtKB-KW"/>
</dbReference>
<evidence type="ECO:0000256" key="10">
    <source>
        <dbReference type="ARBA" id="ARBA00023157"/>
    </source>
</evidence>
<evidence type="ECO:0000256" key="9">
    <source>
        <dbReference type="ARBA" id="ARBA00023136"/>
    </source>
</evidence>
<feature type="domain" description="VWFD" evidence="21">
    <location>
        <begin position="2278"/>
        <end position="2457"/>
    </location>
</feature>
<evidence type="ECO:0000256" key="4">
    <source>
        <dbReference type="ARBA" id="ARBA00022692"/>
    </source>
</evidence>
<dbReference type="SUPFAM" id="SSF57196">
    <property type="entry name" value="EGF/Laminin"/>
    <property type="match status" value="1"/>
</dbReference>
<keyword evidence="2" id="KW-1003">Cell membrane</keyword>
<evidence type="ECO:0000256" key="14">
    <source>
        <dbReference type="ARBA" id="ARBA00067986"/>
    </source>
</evidence>
<dbReference type="InterPro" id="IPR025615">
    <property type="entry name" value="TILa_dom"/>
</dbReference>
<feature type="chain" id="PRO_5035822877" description="Zonadhesin" evidence="18">
    <location>
        <begin position="18"/>
        <end position="3190"/>
    </location>
</feature>
<sequence length="3190" mass="347384">MAPPVWTLVLLAGAAWGRGHLPAPVRKEKPPDWKAVARNSRDNSVLTQCDFEDNSKPLCDWTQASTDDGDWIRASGPSPTGTTGPPGGYPNGEGHYLHMESSTFHRGGVARLRSPPIWEQGPLCVHFAYHMFGLSWGAQLRLLLLRDSKEKHPSVLWKHINTQSPSWMPTAVTVPMGLVLPSQVMFEGVRGSTAYLDISLDAISIHRGSCNRVCMMQTCSFDIPNDLCGWSWIPTASGAKWVQKKGPSGVPNVGPEDDFSSPGSGFYMLLDPKNAKPRQKSVLLSPRSHSSGCLSLSFHYILRGQSPGAALTVSASVLGSIRKHTLFSGQPGPNWQPVSVNYTAQGQIQFTLVGVFGETPEPAVAVDAISTAPCGESFPQCDFEDDAHPFCDWAQASGDGGHWTRANKTMHIQGTGASGGRYIYIEADKFSEAGQSSRLVSRPFCAPGAICVEFAYHMYGLGEGAKLNLLLESPAGSSPSTIWQRVGSQSPDWLNTSVTIPLGHQQPMQLILEAIRGTNTAFVVAVDFILINHETCRGTVPTELPSKSPVPSPGPSEIPVSTGKPMTPTEKTVATTEKPMHSLENYTSPSEIATVPTERPMPPPEKHTVPNEIATVPTENTMAPTEKPTVLSEIATISTKNPMVPSEMSTVSPERSTFPPEQSTFPTEKLTIPTQKPTIPTEEPTIPTEKPIVPSEETTVPPGESTVFTGESTIPTEESTISTEESDVPIEENSLSLEEPTISTEESTVPIEESTAPPEEPTVSTEKPTVHTERTTISTERTTISTERTTIPTEEPTIPAEKPTVHTAGTTIHTTIPIEKPTMPTEKPIVHTEKPMVPMEGTTVTTERPTVPTEKPTIATEETTIPTEKPTMPTEKPVVHTEKPMVPVEGTTVTTERPTVPTEKPTITTEETTIPTEKPTMPTEKLIMSTEKPTILTAKLTIPTERSTVPTEKLTVSTAKPTILTEEPTIPTEKLTVPTTRPTIPTKRSTEKTTIPTEKPTISTEKTTVPTEKPTAPTKKTTIPTEKPTVLTKETTMPTEKPIVPIEKTTIPAERPTIPTEETTESTETCTIPTEETTESTGTCTIPTLEPTIPTEKTTMPTENSSVPTKRPTIPTEKPTVPTENITNPTEKPIIPTEKPTIPTETPTVPTKKTTIPTEKPTVPTEKTTIPTEKPTVPTEKTTIPTENHTVPTEKPTPLTKKTTIPTEKTTIPTENPTVPTEKTTIPTEKPTVPTEKPTAPTKKTTIPTEKTTIPTEKPTIPTEKTTIPTEKPTIPSEKTTIPTEKPTVPTEKPTAPTKKTTIPTEKPTIPTEASTVPTEKPTASTKKTTIPTEKSTVPTKKPTTPTTPQPRPTLVPIRPTVLVMPPTTTPSTSMTSTTPGHTPARCPPNAHYEPCACPASCERPKPICGPLCKPGCVCSSGFLFHESRCINASSCNCFYNNNYYKPGAEWFSSNCTERCRCRPGKRMECNFSQCGPHTVCQLKNGQYGCQPYGAAHWLPSAGTATCTVYGDPHQITFDGRHFSFMGKCTYILAQPCGNSTEPFFRVVAKNEGRGQESMSILSKIYVTLPKVTITLLGGRRVLVGSRQVTLPAIASKGVFLALSGRFVELQTVFGLLVKWDGDQQLYLSVPSTYSRKLCGFCGNYDGDSSNDNRKPDGSPAQDMEELGNSWQTEDKDKECQKNPANPPSCNQNFLNSLSALQFCGRLMDARGTFEACLPHLKASLFFKNCVSDMCKFQRLESGLCTHMAALTEICQDAGYTVKPWRRPQFCPLTCPPNSRYRLCAPRCPATCFPSFLGMSCKNRCVEGCECNPGFVLSGLQCIPQSQCGCLEPTVGYFKIGEQWFKPGCQQHCTCESNNRVRCVQWRCQAQEVCRQQDGIYSCHARGAATCSVSGDPHYLTFDGALTHVTGTCTYVLTQLCQSRSLESHFAVSTTHEFRGGNLEAAYVRAVHVQVFNLRISLIKGHKVVLNGRRVALPLWPAQGRVSIRPSGSFILLYTDFGLQVRYDGSHLVEVTVPSSYSGRLCGLCGNYNNNSLDDSLLPNKTLVAGSDHLGVAWKLPEYSEPGCFVEGAKPSRCLGDKEANIWKKNCDILTNPLGPFSRCHAVVPPQSSFASCVYGQCGTKGDTLALCRSLQAYASLCSHAGQALTWRNSTFCPLKCSPGSSYHPCANPCPATCLSRNTARDCPMELPCTEGCECRQGHVLSGTSCVPFSQCGCVHQDGSYHPVGESWYPDNTCSRLCTCSTHSNISCRQSTCKPGQLCRPLDGLLRCRTSGVGVCRTSDRSPYVTFDGMLHTIQNTCTYVLLKVCHSTLDLPFFKISGKHGKRRGRSAAFYLYRLHIDISDTRVTLGEGHRVLINGTQATLPSTRQIRGVKITASGVYTVLSVNIGLQVKFDGKGFLEVQLPAAYYQKVCGLCGNFNDEDEDELMMPSDELAQNDTELVDSWQDRESDPKCQPDDQTVQAEMKEKSDTNCRLADLVRAQERCQTALRAPAWAKCASHVVLGPFLLNCTNSLCQGGGRLSRALCESLETFGAACRAKGLNPPIWRNSSFCPLECPAHSSYSTCLPSCPPSCLDLMGQCSGPKVPSTCKEGCLCLPGYVLSGQRCVTRSQCGCINDYGSSFPEGKTWISIRCTRSCVCTLGTIHCQPFSCPPGSHCESKAGGTGSCEINKSDQCSIYGDPHYRTFDGLSYLFRGRMTYTLIKAIGVLPAGVVPLVVEGRNKVYSSWSPIYLHEIIVMVYGYTVQLKAHLELVVNNQRTAIPYKPSDRLQVTLRGHRLYLITDFEMVVTFDGGKNAVITLPNKYKGLVRGLCGNFDGNKSNDFILPNGTITQNLVTFGNSWEVQRITGVNLARFSRAIQEEEEEEKKESGFHVSECSPEQLELINSTQACRVLGDPQGPFAACHQTVAPEPFQEHCVFDLCAARNPREQEELRCQVLSGYAIICQEAGAALASWRDHTRCALACPANTVYRSCMTPCPASCAHLVAPKDCKGPCVEGCASLPGYVYSGAQSLPLAHCGCTSNGVYYQRGDSFVTEDCSQRCTCARSGALLCEPLSCRAGEICTLANLTRGCFRESPCLQNPCQNDGRCWEQGTHFTCECELGYGGHLCTEPWDGPAPGKPEASNFVAILLGMLVPVVVLVPAVTRGCLSRKGRRRREKVWSQNRARLADAGENHSCPSTPATGSRVCF</sequence>
<comment type="subunit">
    <text evidence="13">Probably forms covalent oligomers.</text>
</comment>
<keyword evidence="9 17" id="KW-0472">Membrane</keyword>
<feature type="domain" description="VWFD" evidence="21">
    <location>
        <begin position="1505"/>
        <end position="1681"/>
    </location>
</feature>
<evidence type="ECO:0000256" key="3">
    <source>
        <dbReference type="ARBA" id="ARBA00022536"/>
    </source>
</evidence>
<dbReference type="SMART" id="SM00181">
    <property type="entry name" value="EGF"/>
    <property type="match status" value="4"/>
</dbReference>
<dbReference type="PROSITE" id="PS50026">
    <property type="entry name" value="EGF_3"/>
    <property type="match status" value="1"/>
</dbReference>
<evidence type="ECO:0000259" key="19">
    <source>
        <dbReference type="PROSITE" id="PS50026"/>
    </source>
</evidence>
<dbReference type="PROSITE" id="PS01186">
    <property type="entry name" value="EGF_2"/>
    <property type="match status" value="1"/>
</dbReference>
<dbReference type="FunFam" id="2.10.25.10:FF:000055">
    <property type="entry name" value="alpha-tectorin isoform X1"/>
    <property type="match status" value="4"/>
</dbReference>
<evidence type="ECO:0000256" key="2">
    <source>
        <dbReference type="ARBA" id="ARBA00022475"/>
    </source>
</evidence>
<dbReference type="FunFam" id="2.60.120.200:FF:000365">
    <property type="entry name" value="Zonadhesin"/>
    <property type="match status" value="1"/>
</dbReference>
<keyword evidence="10 15" id="KW-1015">Disulfide bond</keyword>
<dbReference type="GO" id="GO:0005886">
    <property type="term" value="C:plasma membrane"/>
    <property type="evidence" value="ECO:0007669"/>
    <property type="project" value="UniProtKB-SubCell"/>
</dbReference>
<dbReference type="InterPro" id="IPR001846">
    <property type="entry name" value="VWF_type-D"/>
</dbReference>
<dbReference type="Pfam" id="PF00094">
    <property type="entry name" value="VWD"/>
    <property type="match status" value="4"/>
</dbReference>
<comment type="function">
    <text evidence="12">Binds in a species-specific manner to the zona pellucida of the egg. May be involved in gamete recognition and/or signaling.</text>
</comment>
<reference evidence="23" key="1">
    <citation type="submission" date="2025-08" db="UniProtKB">
        <authorList>
            <consortium name="RefSeq"/>
        </authorList>
    </citation>
    <scope>IDENTIFICATION</scope>
    <source>
        <tissue evidence="23">Brain</tissue>
    </source>
</reference>
<dbReference type="PROSITE" id="PS00022">
    <property type="entry name" value="EGF_1"/>
    <property type="match status" value="1"/>
</dbReference>
<feature type="region of interest" description="Disordered" evidence="16">
    <location>
        <begin position="975"/>
        <end position="1356"/>
    </location>
</feature>
<keyword evidence="6" id="KW-0677">Repeat</keyword>
<evidence type="ECO:0000259" key="21">
    <source>
        <dbReference type="PROSITE" id="PS51233"/>
    </source>
</evidence>
<evidence type="ECO:0000256" key="11">
    <source>
        <dbReference type="ARBA" id="ARBA00023180"/>
    </source>
</evidence>
<comment type="subcellular location">
    <subcellularLocation>
        <location evidence="1">Cell membrane</location>
        <topology evidence="1">Single-pass type I membrane protein</topology>
    </subcellularLocation>
</comment>
<dbReference type="Gene3D" id="2.10.25.10">
    <property type="entry name" value="Laminin"/>
    <property type="match status" value="6"/>
</dbReference>
<dbReference type="GO" id="GO:0005615">
    <property type="term" value="C:extracellular space"/>
    <property type="evidence" value="ECO:0007669"/>
    <property type="project" value="TreeGrafter"/>
</dbReference>
<feature type="compositionally biased region" description="Polar residues" evidence="16">
    <location>
        <begin position="1314"/>
        <end position="1331"/>
    </location>
</feature>
<keyword evidence="11" id="KW-0325">Glycoprotein</keyword>
<dbReference type="PANTHER" id="PTHR11339">
    <property type="entry name" value="EXTRACELLULAR MATRIX GLYCOPROTEIN RELATED"/>
    <property type="match status" value="1"/>
</dbReference>
<dbReference type="InterPro" id="IPR000742">
    <property type="entry name" value="EGF"/>
</dbReference>
<dbReference type="GO" id="GO:0031012">
    <property type="term" value="C:extracellular matrix"/>
    <property type="evidence" value="ECO:0007669"/>
    <property type="project" value="TreeGrafter"/>
</dbReference>
<feature type="domain" description="VWFD" evidence="21">
    <location>
        <begin position="1889"/>
        <end position="2069"/>
    </location>
</feature>
<dbReference type="InterPro" id="IPR002919">
    <property type="entry name" value="TIL_dom"/>
</dbReference>
<evidence type="ECO:0000256" key="15">
    <source>
        <dbReference type="PROSITE-ProRule" id="PRU00076"/>
    </source>
</evidence>
<evidence type="ECO:0000256" key="6">
    <source>
        <dbReference type="ARBA" id="ARBA00022737"/>
    </source>
</evidence>
<dbReference type="Proteomes" id="UP000000715">
    <property type="component" value="Unplaced"/>
</dbReference>
<dbReference type="SMART" id="SM00214">
    <property type="entry name" value="VWC"/>
    <property type="match status" value="3"/>
</dbReference>
<dbReference type="SMART" id="SM00137">
    <property type="entry name" value="MAM"/>
    <property type="match status" value="3"/>
</dbReference>
<keyword evidence="7" id="KW-0130">Cell adhesion</keyword>
<feature type="domain" description="MAM" evidence="20">
    <location>
        <begin position="47"/>
        <end position="212"/>
    </location>
</feature>
<feature type="compositionally biased region" description="Low complexity" evidence="16">
    <location>
        <begin position="671"/>
        <end position="692"/>
    </location>
</feature>
<feature type="compositionally biased region" description="Low complexity" evidence="16">
    <location>
        <begin position="1049"/>
        <end position="1099"/>
    </location>
</feature>
<feature type="region of interest" description="Disordered" evidence="16">
    <location>
        <begin position="1650"/>
        <end position="1686"/>
    </location>
</feature>
<dbReference type="RefSeq" id="XP_044930971.1">
    <property type="nucleotide sequence ID" value="XM_045075036.1"/>
</dbReference>
<evidence type="ECO:0000256" key="17">
    <source>
        <dbReference type="SAM" id="Phobius"/>
    </source>
</evidence>
<feature type="compositionally biased region" description="Polar residues" evidence="16">
    <location>
        <begin position="733"/>
        <end position="747"/>
    </location>
</feature>
<dbReference type="SMART" id="SM00216">
    <property type="entry name" value="VWD"/>
    <property type="match status" value="4"/>
</dbReference>
<feature type="signal peptide" evidence="18">
    <location>
        <begin position="1"/>
        <end position="17"/>
    </location>
</feature>
<evidence type="ECO:0000259" key="20">
    <source>
        <dbReference type="PROSITE" id="PS50060"/>
    </source>
</evidence>
<feature type="domain" description="MAM" evidence="20">
    <location>
        <begin position="217"/>
        <end position="376"/>
    </location>
</feature>
<keyword evidence="8 17" id="KW-1133">Transmembrane helix</keyword>
<dbReference type="SUPFAM" id="SSF57567">
    <property type="entry name" value="Serine protease inhibitors"/>
    <property type="match status" value="5"/>
</dbReference>
<dbReference type="PANTHER" id="PTHR11339:SF374">
    <property type="entry name" value="ZONADHESIN"/>
    <property type="match status" value="1"/>
</dbReference>
<feature type="domain" description="MAM" evidence="20">
    <location>
        <begin position="379"/>
        <end position="538"/>
    </location>
</feature>
<dbReference type="OrthoDB" id="5945029at2759"/>
<dbReference type="GeneID" id="101679008"/>
<evidence type="ECO:0000256" key="7">
    <source>
        <dbReference type="ARBA" id="ARBA00022889"/>
    </source>
</evidence>
<organism evidence="22 23">
    <name type="scientific">Mustela putorius furo</name>
    <name type="common">European domestic ferret</name>
    <name type="synonym">Mustela furo</name>
    <dbReference type="NCBI Taxonomy" id="9669"/>
    <lineage>
        <taxon>Eukaryota</taxon>
        <taxon>Metazoa</taxon>
        <taxon>Chordata</taxon>
        <taxon>Craniata</taxon>
        <taxon>Vertebrata</taxon>
        <taxon>Euteleostomi</taxon>
        <taxon>Mammalia</taxon>
        <taxon>Eutheria</taxon>
        <taxon>Laurasiatheria</taxon>
        <taxon>Carnivora</taxon>
        <taxon>Caniformia</taxon>
        <taxon>Musteloidea</taxon>
        <taxon>Mustelidae</taxon>
        <taxon>Mustelinae</taxon>
        <taxon>Mustela</taxon>
    </lineage>
</organism>
<dbReference type="SUPFAM" id="SSF49899">
    <property type="entry name" value="Concanavalin A-like lectins/glucanases"/>
    <property type="match status" value="3"/>
</dbReference>
<dbReference type="Pfam" id="PF01826">
    <property type="entry name" value="TIL"/>
    <property type="match status" value="5"/>
</dbReference>
<accession>A0A8U0UYF9</accession>
<evidence type="ECO:0000256" key="5">
    <source>
        <dbReference type="ARBA" id="ARBA00022729"/>
    </source>
</evidence>
<gene>
    <name evidence="23" type="primary">ZAN</name>
</gene>
<evidence type="ECO:0000256" key="18">
    <source>
        <dbReference type="SAM" id="SignalP"/>
    </source>
</evidence>
<dbReference type="InterPro" id="IPR036084">
    <property type="entry name" value="Ser_inhib-like_sf"/>
</dbReference>
<evidence type="ECO:0000256" key="16">
    <source>
        <dbReference type="SAM" id="MobiDB-lite"/>
    </source>
</evidence>
<evidence type="ECO:0000256" key="13">
    <source>
        <dbReference type="ARBA" id="ARBA00065625"/>
    </source>
</evidence>
<evidence type="ECO:0000256" key="8">
    <source>
        <dbReference type="ARBA" id="ARBA00022989"/>
    </source>
</evidence>
<feature type="compositionally biased region" description="Low complexity" evidence="16">
    <location>
        <begin position="1129"/>
        <end position="1313"/>
    </location>
</feature>
<evidence type="ECO:0000256" key="1">
    <source>
        <dbReference type="ARBA" id="ARBA00004251"/>
    </source>
</evidence>
<dbReference type="CDD" id="cd00054">
    <property type="entry name" value="EGF_CA"/>
    <property type="match status" value="1"/>
</dbReference>
<dbReference type="CTD" id="7455"/>
<evidence type="ECO:0000313" key="23">
    <source>
        <dbReference type="RefSeq" id="XP_044930971.1"/>
    </source>
</evidence>
<dbReference type="SMART" id="SM00215">
    <property type="entry name" value="VWC_out"/>
    <property type="match status" value="4"/>
</dbReference>
<feature type="compositionally biased region" description="Low complexity" evidence="16">
    <location>
        <begin position="992"/>
        <end position="1029"/>
    </location>
</feature>
<feature type="disulfide bond" evidence="15">
    <location>
        <begin position="3101"/>
        <end position="3110"/>
    </location>
</feature>
<evidence type="ECO:0000256" key="12">
    <source>
        <dbReference type="ARBA" id="ARBA00057483"/>
    </source>
</evidence>
<dbReference type="PROSITE" id="PS50060">
    <property type="entry name" value="MAM_2"/>
    <property type="match status" value="3"/>
</dbReference>
<dbReference type="FunFam" id="2.60.120.200:FF:000128">
    <property type="entry name" value="enteropeptidase isoform X2"/>
    <property type="match status" value="2"/>
</dbReference>
<dbReference type="InterPro" id="IPR014853">
    <property type="entry name" value="VWF/SSPO/ZAN-like_Cys-rich_dom"/>
</dbReference>
<dbReference type="CDD" id="cd06263">
    <property type="entry name" value="MAM"/>
    <property type="match status" value="3"/>
</dbReference>
<dbReference type="InterPro" id="IPR050780">
    <property type="entry name" value="Mucin_vWF_Thrombospondin_sf"/>
</dbReference>
<feature type="compositionally biased region" description="Polar residues" evidence="16">
    <location>
        <begin position="642"/>
        <end position="666"/>
    </location>
</feature>
<keyword evidence="3 15" id="KW-0245">EGF-like domain</keyword>
<feature type="domain" description="EGF-like" evidence="19">
    <location>
        <begin position="3075"/>
        <end position="3111"/>
    </location>
</feature>
<dbReference type="SMART" id="SM00832">
    <property type="entry name" value="C8"/>
    <property type="match status" value="4"/>
</dbReference>
<evidence type="ECO:0000313" key="22">
    <source>
        <dbReference type="Proteomes" id="UP000000715"/>
    </source>
</evidence>
<feature type="compositionally biased region" description="Low complexity" evidence="16">
    <location>
        <begin position="711"/>
        <end position="723"/>
    </location>
</feature>
<feature type="compositionally biased region" description="Polar residues" evidence="16">
    <location>
        <begin position="977"/>
        <end position="987"/>
    </location>
</feature>
<protein>
    <recommendedName>
        <fullName evidence="14">Zonadhesin</fullName>
    </recommendedName>
</protein>
<feature type="region of interest" description="Disordered" evidence="16">
    <location>
        <begin position="1364"/>
        <end position="1383"/>
    </location>
</feature>
<keyword evidence="22" id="KW-1185">Reference proteome</keyword>
<dbReference type="CDD" id="cd19941">
    <property type="entry name" value="TIL"/>
    <property type="match status" value="5"/>
</dbReference>
<dbReference type="Pfam" id="PF12714">
    <property type="entry name" value="TILa"/>
    <property type="match status" value="5"/>
</dbReference>
<keyword evidence="4 17" id="KW-0812">Transmembrane</keyword>
<feature type="region of interest" description="Disordered" evidence="16">
    <location>
        <begin position="642"/>
        <end position="776"/>
    </location>
</feature>
<dbReference type="InterPro" id="IPR001007">
    <property type="entry name" value="VWF_dom"/>
</dbReference>
<feature type="compositionally biased region" description="Low complexity" evidence="16">
    <location>
        <begin position="1365"/>
        <end position="1380"/>
    </location>
</feature>
<dbReference type="PROSITE" id="PS00740">
    <property type="entry name" value="MAM_1"/>
    <property type="match status" value="2"/>
</dbReference>